<dbReference type="AlphaFoldDB" id="A0A326U0K8"/>
<reference evidence="2 3" key="1">
    <citation type="submission" date="2018-06" db="EMBL/GenBank/DDBJ databases">
        <title>Genomic Encyclopedia of Archaeal and Bacterial Type Strains, Phase II (KMG-II): from individual species to whole genera.</title>
        <authorList>
            <person name="Goeker M."/>
        </authorList>
    </citation>
    <scope>NUCLEOTIDE SEQUENCE [LARGE SCALE GENOMIC DNA]</scope>
    <source>
        <strain evidence="2 3">ATCC BAA-1881</strain>
    </source>
</reference>
<dbReference type="InterPro" id="IPR050662">
    <property type="entry name" value="Sec-metab_biosynth-thioest"/>
</dbReference>
<organism evidence="2 3">
    <name type="scientific">Thermosporothrix hazakensis</name>
    <dbReference type="NCBI Taxonomy" id="644383"/>
    <lineage>
        <taxon>Bacteria</taxon>
        <taxon>Bacillati</taxon>
        <taxon>Chloroflexota</taxon>
        <taxon>Ktedonobacteria</taxon>
        <taxon>Ktedonobacterales</taxon>
        <taxon>Thermosporotrichaceae</taxon>
        <taxon>Thermosporothrix</taxon>
    </lineage>
</organism>
<name>A0A326U0K8_THEHA</name>
<feature type="domain" description="Metallo-beta-lactamase" evidence="1">
    <location>
        <begin position="22"/>
        <end position="239"/>
    </location>
</feature>
<dbReference type="OrthoDB" id="9761531at2"/>
<dbReference type="RefSeq" id="WP_111325188.1">
    <property type="nucleotide sequence ID" value="NZ_BIFX01000001.1"/>
</dbReference>
<dbReference type="Pfam" id="PF00753">
    <property type="entry name" value="Lactamase_B"/>
    <property type="match status" value="1"/>
</dbReference>
<dbReference type="CDD" id="cd07725">
    <property type="entry name" value="TTHA1429-like_MBL-fold"/>
    <property type="match status" value="1"/>
</dbReference>
<dbReference type="Gene3D" id="1.10.10.10">
    <property type="entry name" value="Winged helix-like DNA-binding domain superfamily/Winged helix DNA-binding domain"/>
    <property type="match status" value="1"/>
</dbReference>
<keyword evidence="3" id="KW-1185">Reference proteome</keyword>
<protein>
    <submittedName>
        <fullName evidence="2">Glyoxylase-like metal-dependent hydrolase (Beta-lactamase superfamily II)</fullName>
    </submittedName>
</protein>
<accession>A0A326U0K8</accession>
<proteinExistence type="predicted"/>
<evidence type="ECO:0000313" key="2">
    <source>
        <dbReference type="EMBL" id="PZW23962.1"/>
    </source>
</evidence>
<evidence type="ECO:0000259" key="1">
    <source>
        <dbReference type="SMART" id="SM00849"/>
    </source>
</evidence>
<dbReference type="GO" id="GO:0016787">
    <property type="term" value="F:hydrolase activity"/>
    <property type="evidence" value="ECO:0007669"/>
    <property type="project" value="UniProtKB-KW"/>
</dbReference>
<keyword evidence="2" id="KW-0378">Hydrolase</keyword>
<dbReference type="Proteomes" id="UP000248806">
    <property type="component" value="Unassembled WGS sequence"/>
</dbReference>
<dbReference type="SMART" id="SM00849">
    <property type="entry name" value="Lactamase_B"/>
    <property type="match status" value="1"/>
</dbReference>
<dbReference type="InterPro" id="IPR036866">
    <property type="entry name" value="RibonucZ/Hydroxyglut_hydro"/>
</dbReference>
<dbReference type="EMBL" id="QKUF01000024">
    <property type="protein sequence ID" value="PZW23962.1"/>
    <property type="molecule type" value="Genomic_DNA"/>
</dbReference>
<comment type="caution">
    <text evidence="2">The sequence shown here is derived from an EMBL/GenBank/DDBJ whole genome shotgun (WGS) entry which is preliminary data.</text>
</comment>
<dbReference type="InterPro" id="IPR036388">
    <property type="entry name" value="WH-like_DNA-bd_sf"/>
</dbReference>
<dbReference type="SUPFAM" id="SSF56281">
    <property type="entry name" value="Metallo-hydrolase/oxidoreductase"/>
    <property type="match status" value="1"/>
</dbReference>
<dbReference type="PANTHER" id="PTHR23131:SF4">
    <property type="entry name" value="METALLO-BETA-LACTAMASE SUPERFAMILY POTEIN"/>
    <property type="match status" value="1"/>
</dbReference>
<gene>
    <name evidence="2" type="ORF">EI42_04887</name>
</gene>
<dbReference type="Gene3D" id="3.60.15.10">
    <property type="entry name" value="Ribonuclease Z/Hydroxyacylglutathione hydrolase-like"/>
    <property type="match status" value="1"/>
</dbReference>
<dbReference type="PANTHER" id="PTHR23131">
    <property type="entry name" value="ENDORIBONUCLEASE LACTB2"/>
    <property type="match status" value="1"/>
</dbReference>
<dbReference type="InterPro" id="IPR001279">
    <property type="entry name" value="Metallo-B-lactamas"/>
</dbReference>
<evidence type="ECO:0000313" key="3">
    <source>
        <dbReference type="Proteomes" id="UP000248806"/>
    </source>
</evidence>
<sequence length="328" mass="36995">MTSRNNDTIIRFEIPIPFPLGTVNIYAIVGEHGWAMIDTGMGTPPAREALAEGLKRAGLSLSNLHAIVLTHHHPDHVGLSAELQEASGATVYMHSIDRSALHYFQMEHMAERFAKTSHFLARHGLPRTELWYTKVEPRIMRQLIRVPRVEQITPVEDGQQISLAGTSYRVIWTPGHSDGQICLFRETDGVFLAADHILPRISPNIGLYTEEDRPNPLGDYLNSLQKVATFPIHTVYPGHGEPFAHPEARIADLIRHHEKRCNQILHLLTDGPAQAATITDRIFGDRLKDDETRRMAVAEVVAHLEYLRAQQQVHLQQSSEDFLQYTAI</sequence>